<feature type="transmembrane region" description="Helical" evidence="1">
    <location>
        <begin position="98"/>
        <end position="115"/>
    </location>
</feature>
<keyword evidence="1" id="KW-1133">Transmembrane helix</keyword>
<feature type="transmembrane region" description="Helical" evidence="1">
    <location>
        <begin position="121"/>
        <end position="140"/>
    </location>
</feature>
<sequence>MSADSNIRRPRPGPGGVLDRLVGPGATRAELALQFGVSAVAAVAAPFYAYGAVEHWSLLQYAACCVLAFDVAGGIVTGSTSTAKRWYHRPGRGFRHHMAFVSIHVLHLAVVSWLFLSFDGWWLALTAAYLLGAAAVVLTVPKYLQRPAATTAYLGALLLATYAVARPIGLEWFLPAFYLKLLVSHLPAEAPDPPSRR</sequence>
<dbReference type="Proteomes" id="UP001156940">
    <property type="component" value="Unassembled WGS sequence"/>
</dbReference>
<protein>
    <submittedName>
        <fullName evidence="2">Uncharacterized protein</fullName>
    </submittedName>
</protein>
<accession>A0ABT6J4V3</accession>
<reference evidence="2 3" key="1">
    <citation type="submission" date="2023-04" db="EMBL/GenBank/DDBJ databases">
        <title>Luteimonas endophyticus RD2P54.</title>
        <authorList>
            <person name="Sun J.-Q."/>
        </authorList>
    </citation>
    <scope>NUCLEOTIDE SEQUENCE [LARGE SCALE GENOMIC DNA]</scope>
    <source>
        <strain evidence="2 3">RD2P54</strain>
    </source>
</reference>
<evidence type="ECO:0000313" key="2">
    <source>
        <dbReference type="EMBL" id="MDH5821853.1"/>
    </source>
</evidence>
<keyword evidence="1" id="KW-0472">Membrane</keyword>
<feature type="transmembrane region" description="Helical" evidence="1">
    <location>
        <begin position="31"/>
        <end position="52"/>
    </location>
</feature>
<gene>
    <name evidence="2" type="ORF">QFW77_02435</name>
</gene>
<feature type="transmembrane region" description="Helical" evidence="1">
    <location>
        <begin position="152"/>
        <end position="174"/>
    </location>
</feature>
<evidence type="ECO:0000313" key="3">
    <source>
        <dbReference type="Proteomes" id="UP001156940"/>
    </source>
</evidence>
<keyword evidence="1" id="KW-0812">Transmembrane</keyword>
<feature type="transmembrane region" description="Helical" evidence="1">
    <location>
        <begin position="58"/>
        <end position="77"/>
    </location>
</feature>
<dbReference type="EMBL" id="JARXRM010000012">
    <property type="protein sequence ID" value="MDH5821853.1"/>
    <property type="molecule type" value="Genomic_DNA"/>
</dbReference>
<name>A0ABT6J4V3_9GAMM</name>
<evidence type="ECO:0000256" key="1">
    <source>
        <dbReference type="SAM" id="Phobius"/>
    </source>
</evidence>
<dbReference type="RefSeq" id="WP_280572640.1">
    <property type="nucleotide sequence ID" value="NZ_JARXRM010000012.1"/>
</dbReference>
<keyword evidence="3" id="KW-1185">Reference proteome</keyword>
<organism evidence="2 3">
    <name type="scientific">Luteimonas endophytica</name>
    <dbReference type="NCBI Taxonomy" id="3042023"/>
    <lineage>
        <taxon>Bacteria</taxon>
        <taxon>Pseudomonadati</taxon>
        <taxon>Pseudomonadota</taxon>
        <taxon>Gammaproteobacteria</taxon>
        <taxon>Lysobacterales</taxon>
        <taxon>Lysobacteraceae</taxon>
        <taxon>Luteimonas</taxon>
    </lineage>
</organism>
<comment type="caution">
    <text evidence="2">The sequence shown here is derived from an EMBL/GenBank/DDBJ whole genome shotgun (WGS) entry which is preliminary data.</text>
</comment>
<proteinExistence type="predicted"/>